<feature type="region of interest" description="Disordered" evidence="1">
    <location>
        <begin position="366"/>
        <end position="464"/>
    </location>
</feature>
<feature type="compositionally biased region" description="Acidic residues" evidence="1">
    <location>
        <begin position="378"/>
        <end position="390"/>
    </location>
</feature>
<keyword evidence="4" id="KW-1185">Reference proteome</keyword>
<dbReference type="PANTHER" id="PTHR11909">
    <property type="entry name" value="CASEIN KINASE-RELATED"/>
    <property type="match status" value="1"/>
</dbReference>
<dbReference type="GO" id="GO:0005524">
    <property type="term" value="F:ATP binding"/>
    <property type="evidence" value="ECO:0007669"/>
    <property type="project" value="InterPro"/>
</dbReference>
<comment type="caution">
    <text evidence="3">The sequence shown here is derived from an EMBL/GenBank/DDBJ whole genome shotgun (WGS) entry which is preliminary data.</text>
</comment>
<dbReference type="InterPro" id="IPR011009">
    <property type="entry name" value="Kinase-like_dom_sf"/>
</dbReference>
<dbReference type="SMART" id="SM00220">
    <property type="entry name" value="S_TKc"/>
    <property type="match status" value="1"/>
</dbReference>
<dbReference type="SUPFAM" id="SSF56112">
    <property type="entry name" value="Protein kinase-like (PK-like)"/>
    <property type="match status" value="1"/>
</dbReference>
<dbReference type="InterPro" id="IPR000719">
    <property type="entry name" value="Prot_kinase_dom"/>
</dbReference>
<evidence type="ECO:0000256" key="1">
    <source>
        <dbReference type="SAM" id="MobiDB-lite"/>
    </source>
</evidence>
<evidence type="ECO:0000259" key="2">
    <source>
        <dbReference type="PROSITE" id="PS50011"/>
    </source>
</evidence>
<organism evidence="3 4">
    <name type="scientific">Pristionchus fissidentatus</name>
    <dbReference type="NCBI Taxonomy" id="1538716"/>
    <lineage>
        <taxon>Eukaryota</taxon>
        <taxon>Metazoa</taxon>
        <taxon>Ecdysozoa</taxon>
        <taxon>Nematoda</taxon>
        <taxon>Chromadorea</taxon>
        <taxon>Rhabditida</taxon>
        <taxon>Rhabditina</taxon>
        <taxon>Diplogasteromorpha</taxon>
        <taxon>Diplogasteroidea</taxon>
        <taxon>Neodiplogasteridae</taxon>
        <taxon>Pristionchus</taxon>
    </lineage>
</organism>
<feature type="compositionally biased region" description="Low complexity" evidence="1">
    <location>
        <begin position="425"/>
        <end position="434"/>
    </location>
</feature>
<reference evidence="3" key="1">
    <citation type="submission" date="2023-10" db="EMBL/GenBank/DDBJ databases">
        <title>Genome assembly of Pristionchus species.</title>
        <authorList>
            <person name="Yoshida K."/>
            <person name="Sommer R.J."/>
        </authorList>
    </citation>
    <scope>NUCLEOTIDE SEQUENCE</scope>
    <source>
        <strain evidence="3">RS5133</strain>
    </source>
</reference>
<dbReference type="Proteomes" id="UP001432322">
    <property type="component" value="Unassembled WGS sequence"/>
</dbReference>
<accession>A0AAV5WKC6</accession>
<evidence type="ECO:0000313" key="4">
    <source>
        <dbReference type="Proteomes" id="UP001432322"/>
    </source>
</evidence>
<feature type="compositionally biased region" description="Basic residues" evidence="1">
    <location>
        <begin position="415"/>
        <end position="424"/>
    </location>
</feature>
<dbReference type="Gene3D" id="1.10.510.10">
    <property type="entry name" value="Transferase(Phosphotransferase) domain 1"/>
    <property type="match status" value="1"/>
</dbReference>
<dbReference type="Pfam" id="PF00069">
    <property type="entry name" value="Pkinase"/>
    <property type="match status" value="1"/>
</dbReference>
<dbReference type="AlphaFoldDB" id="A0AAV5WKC6"/>
<name>A0AAV5WKC6_9BILA</name>
<feature type="domain" description="Protein kinase" evidence="2">
    <location>
        <begin position="1"/>
        <end position="336"/>
    </location>
</feature>
<protein>
    <recommendedName>
        <fullName evidence="2">Protein kinase domain-containing protein</fullName>
    </recommendedName>
</protein>
<proteinExistence type="predicted"/>
<dbReference type="GO" id="GO:0004672">
    <property type="term" value="F:protein kinase activity"/>
    <property type="evidence" value="ECO:0007669"/>
    <property type="project" value="InterPro"/>
</dbReference>
<gene>
    <name evidence="3" type="ORF">PFISCL1PPCAC_22060</name>
</gene>
<sequence>QVSSSKDTHMQFAAKTEMFHRDDKGNRLKVEIAVFEDIAACVSPVDKSHFVQLIDSGKSATLKFIVMELIGSSVYDLPRTGEELGLKHTRGTIMRIARQSLQAIEALHIIGYIHRDIKPHNFAVGVPPNETKVYLIDFGIARRIYDEKHRIRILRKLVNFVGTPRYASRACHKKTEQSRKDDLESWIYMLFELFNINYLTWHAAKTRDGACYYKEQFMTQPPEFKRVYDAITENQLFALTDIVNQTSITSTPDYLAMHRVLDSFCKDNNIDERQIPDWVKSSIKPSPKPVRKKVKARLEDDNISAERRARAVRAAKLEAILDERMRQEDFMTKVYMEVDKEVNKDEARVIVRRRMREDRLRLAKEAKEKRRAENRETYEDEEELEDEESDRADVADLVPHPVSHKRSKDSDRRSKDSRKSKKSPNKSAASGKASLVVKNMGSPALTPPSLRTAKSIRQNAVAKE</sequence>
<evidence type="ECO:0000313" key="3">
    <source>
        <dbReference type="EMBL" id="GMT30763.1"/>
    </source>
</evidence>
<feature type="non-terminal residue" evidence="3">
    <location>
        <position position="1"/>
    </location>
</feature>
<dbReference type="PROSITE" id="PS50011">
    <property type="entry name" value="PROTEIN_KINASE_DOM"/>
    <property type="match status" value="1"/>
</dbReference>
<feature type="compositionally biased region" description="Basic and acidic residues" evidence="1">
    <location>
        <begin position="366"/>
        <end position="377"/>
    </location>
</feature>
<dbReference type="InterPro" id="IPR050235">
    <property type="entry name" value="CK1_Ser-Thr_kinase"/>
</dbReference>
<dbReference type="EMBL" id="BTSY01000005">
    <property type="protein sequence ID" value="GMT30763.1"/>
    <property type="molecule type" value="Genomic_DNA"/>
</dbReference>